<dbReference type="AlphaFoldDB" id="B8J5B3"/>
<dbReference type="KEGG" id="acp:A2cp1_3445"/>
<dbReference type="HOGENOM" id="CLU_202308_0_0_7"/>
<name>B8J5B3_ANAD2</name>
<reference evidence="3" key="1">
    <citation type="submission" date="2009-01" db="EMBL/GenBank/DDBJ databases">
        <title>Complete sequence of Anaeromyxobacter dehalogenans 2CP-1.</title>
        <authorList>
            <consortium name="US DOE Joint Genome Institute"/>
            <person name="Lucas S."/>
            <person name="Copeland A."/>
            <person name="Lapidus A."/>
            <person name="Glavina del Rio T."/>
            <person name="Dalin E."/>
            <person name="Tice H."/>
            <person name="Bruce D."/>
            <person name="Goodwin L."/>
            <person name="Pitluck S."/>
            <person name="Saunders E."/>
            <person name="Brettin T."/>
            <person name="Detter J.C."/>
            <person name="Han C."/>
            <person name="Larimer F."/>
            <person name="Land M."/>
            <person name="Hauser L."/>
            <person name="Kyrpides N."/>
            <person name="Ovchinnikova G."/>
            <person name="Beliaev A.S."/>
            <person name="Richardson P."/>
        </authorList>
    </citation>
    <scope>NUCLEOTIDE SEQUENCE</scope>
    <source>
        <strain evidence="3">2CP-1</strain>
    </source>
</reference>
<feature type="chain" id="PRO_5002874884" description="Lipoprotein" evidence="2">
    <location>
        <begin position="23"/>
        <end position="67"/>
    </location>
</feature>
<proteinExistence type="predicted"/>
<keyword evidence="4" id="KW-1185">Reference proteome</keyword>
<dbReference type="RefSeq" id="WP_012527369.1">
    <property type="nucleotide sequence ID" value="NC_011891.1"/>
</dbReference>
<feature type="region of interest" description="Disordered" evidence="1">
    <location>
        <begin position="43"/>
        <end position="67"/>
    </location>
</feature>
<evidence type="ECO:0008006" key="5">
    <source>
        <dbReference type="Google" id="ProtNLM"/>
    </source>
</evidence>
<feature type="signal peptide" evidence="2">
    <location>
        <begin position="1"/>
        <end position="22"/>
    </location>
</feature>
<evidence type="ECO:0000313" key="4">
    <source>
        <dbReference type="Proteomes" id="UP000007089"/>
    </source>
</evidence>
<evidence type="ECO:0000313" key="3">
    <source>
        <dbReference type="EMBL" id="ACL66775.1"/>
    </source>
</evidence>
<accession>B8J5B3</accession>
<keyword evidence="2" id="KW-0732">Signal</keyword>
<protein>
    <recommendedName>
        <fullName evidence="5">Lipoprotein</fullName>
    </recommendedName>
</protein>
<gene>
    <name evidence="3" type="ordered locus">A2cp1_3445</name>
</gene>
<dbReference type="Proteomes" id="UP000007089">
    <property type="component" value="Chromosome"/>
</dbReference>
<dbReference type="EMBL" id="CP001359">
    <property type="protein sequence ID" value="ACL66775.1"/>
    <property type="molecule type" value="Genomic_DNA"/>
</dbReference>
<evidence type="ECO:0000256" key="2">
    <source>
        <dbReference type="SAM" id="SignalP"/>
    </source>
</evidence>
<sequence>MKLLFRAATALALLGLASPAFPCGEKKTTTATATDAKAKTTAVAKAEKKAQPKTAQAPSEKPVKAAN</sequence>
<organism evidence="3 4">
    <name type="scientific">Anaeromyxobacter dehalogenans (strain ATCC BAA-258 / DSM 21875 / 2CP-1)</name>
    <dbReference type="NCBI Taxonomy" id="455488"/>
    <lineage>
        <taxon>Bacteria</taxon>
        <taxon>Pseudomonadati</taxon>
        <taxon>Myxococcota</taxon>
        <taxon>Myxococcia</taxon>
        <taxon>Myxococcales</taxon>
        <taxon>Cystobacterineae</taxon>
        <taxon>Anaeromyxobacteraceae</taxon>
        <taxon>Anaeromyxobacter</taxon>
    </lineage>
</organism>
<evidence type="ECO:0000256" key="1">
    <source>
        <dbReference type="SAM" id="MobiDB-lite"/>
    </source>
</evidence>